<accession>A0ABY2UGV8</accession>
<sequence length="114" mass="12829">MAAFLYTLREFVLCCRLQHLRQILSKRLTFLLLRIDVATPLITHHGAASNGRPHAQEQDAVAGDAQQCHIRRSGTTKPPGRSSTIRVSLRKKIIHLVSFLHSVYQRKRGFGATS</sequence>
<comment type="caution">
    <text evidence="2">The sequence shown here is derived from an EMBL/GenBank/DDBJ whole genome shotgun (WGS) entry which is preliminary data.</text>
</comment>
<proteinExistence type="predicted"/>
<keyword evidence="3" id="KW-1185">Reference proteome</keyword>
<evidence type="ECO:0008006" key="4">
    <source>
        <dbReference type="Google" id="ProtNLM"/>
    </source>
</evidence>
<organism evidence="2 3">
    <name type="scientific">Microbulbifer harenosus</name>
    <dbReference type="NCBI Taxonomy" id="2576840"/>
    <lineage>
        <taxon>Bacteria</taxon>
        <taxon>Pseudomonadati</taxon>
        <taxon>Pseudomonadota</taxon>
        <taxon>Gammaproteobacteria</taxon>
        <taxon>Cellvibrionales</taxon>
        <taxon>Microbulbiferaceae</taxon>
        <taxon>Microbulbifer</taxon>
    </lineage>
</organism>
<reference evidence="2 3" key="1">
    <citation type="submission" date="2019-05" db="EMBL/GenBank/DDBJ databases">
        <title>Microbulbifer harenosus sp. nov., an alginate-degrading bacterium isolated from coastal sand.</title>
        <authorList>
            <person name="Huang H."/>
            <person name="Mo K."/>
            <person name="Bao S."/>
        </authorList>
    </citation>
    <scope>NUCLEOTIDE SEQUENCE [LARGE SCALE GENOMIC DNA]</scope>
    <source>
        <strain evidence="2 3">HB161719</strain>
    </source>
</reference>
<name>A0ABY2UGV8_9GAMM</name>
<dbReference type="Proteomes" id="UP000306791">
    <property type="component" value="Unassembled WGS sequence"/>
</dbReference>
<dbReference type="RefSeq" id="WP_138235905.1">
    <property type="nucleotide sequence ID" value="NZ_CP185860.1"/>
</dbReference>
<dbReference type="EMBL" id="VANI01000011">
    <property type="protein sequence ID" value="TLM76997.1"/>
    <property type="molecule type" value="Genomic_DNA"/>
</dbReference>
<feature type="region of interest" description="Disordered" evidence="1">
    <location>
        <begin position="47"/>
        <end position="83"/>
    </location>
</feature>
<evidence type="ECO:0000313" key="3">
    <source>
        <dbReference type="Proteomes" id="UP000306791"/>
    </source>
</evidence>
<protein>
    <recommendedName>
        <fullName evidence="4">Secreted protein</fullName>
    </recommendedName>
</protein>
<evidence type="ECO:0000313" key="2">
    <source>
        <dbReference type="EMBL" id="TLM76997.1"/>
    </source>
</evidence>
<evidence type="ECO:0000256" key="1">
    <source>
        <dbReference type="SAM" id="MobiDB-lite"/>
    </source>
</evidence>
<gene>
    <name evidence="2" type="ORF">FDY93_11590</name>
</gene>